<dbReference type="Pfam" id="PF17283">
    <property type="entry name" value="Zn_ribbon_SprT"/>
    <property type="match status" value="1"/>
</dbReference>
<evidence type="ECO:0000313" key="10">
    <source>
        <dbReference type="Proteomes" id="UP001501600"/>
    </source>
</evidence>
<keyword evidence="9" id="KW-0378">Hydrolase</keyword>
<dbReference type="InterPro" id="IPR006640">
    <property type="entry name" value="SprT-like_domain"/>
</dbReference>
<protein>
    <recommendedName>
        <fullName evidence="3 7">Protein SprT</fullName>
    </recommendedName>
</protein>
<evidence type="ECO:0000256" key="2">
    <source>
        <dbReference type="ARBA" id="ARBA00006591"/>
    </source>
</evidence>
<evidence type="ECO:0000256" key="3">
    <source>
        <dbReference type="ARBA" id="ARBA00020082"/>
    </source>
</evidence>
<keyword evidence="5 7" id="KW-0479">Metal-binding</keyword>
<evidence type="ECO:0000259" key="8">
    <source>
        <dbReference type="SMART" id="SM00731"/>
    </source>
</evidence>
<evidence type="ECO:0000256" key="4">
    <source>
        <dbReference type="ARBA" id="ARBA00022490"/>
    </source>
</evidence>
<evidence type="ECO:0000313" key="9">
    <source>
        <dbReference type="EMBL" id="GAA5194057.1"/>
    </source>
</evidence>
<comment type="subcellular location">
    <subcellularLocation>
        <location evidence="1 7">Cytoplasm</location>
    </subcellularLocation>
</comment>
<dbReference type="RefSeq" id="WP_345317620.1">
    <property type="nucleotide sequence ID" value="NZ_BAABLF010000028.1"/>
</dbReference>
<dbReference type="NCBIfam" id="NF003421">
    <property type="entry name" value="PRK04860.1"/>
    <property type="match status" value="1"/>
</dbReference>
<gene>
    <name evidence="7" type="primary">sprT</name>
    <name evidence="9" type="ORF">GCM10025772_26190</name>
</gene>
<feature type="binding site" evidence="7">
    <location>
        <position position="75"/>
    </location>
    <ligand>
        <name>Zn(2+)</name>
        <dbReference type="ChEBI" id="CHEBI:29105"/>
    </ligand>
</feature>
<sequence>MNTSHPQQPALLARIEQCYRLAESRLARPFARPEVLLTLRGQSAGVAHPLQNRLRFNPVLLSENPEPFLTEVVPHEIAHLLAHTLYGRVRPHGREWQALMTNVFEQPARTRHAFDVSSVAPKTFPYRCLCQRHALTLRRHNRVQRGQAQYHCRRCQGPLTPTE</sequence>
<dbReference type="Pfam" id="PF10263">
    <property type="entry name" value="SprT-like"/>
    <property type="match status" value="1"/>
</dbReference>
<feature type="binding site" evidence="7">
    <location>
        <position position="79"/>
    </location>
    <ligand>
        <name>Zn(2+)</name>
        <dbReference type="ChEBI" id="CHEBI:29105"/>
    </ligand>
</feature>
<accession>A0ABP9SF47</accession>
<dbReference type="PANTHER" id="PTHR38773">
    <property type="entry name" value="PROTEIN SPRT"/>
    <property type="match status" value="1"/>
</dbReference>
<dbReference type="Proteomes" id="UP001501600">
    <property type="component" value="Unassembled WGS sequence"/>
</dbReference>
<dbReference type="SMART" id="SM00731">
    <property type="entry name" value="SprT"/>
    <property type="match status" value="1"/>
</dbReference>
<dbReference type="HAMAP" id="MF_00746">
    <property type="entry name" value="SprT"/>
    <property type="match status" value="1"/>
</dbReference>
<dbReference type="PANTHER" id="PTHR38773:SF1">
    <property type="entry name" value="PROTEIN SPRT"/>
    <property type="match status" value="1"/>
</dbReference>
<keyword evidence="9" id="KW-0482">Metalloprotease</keyword>
<feature type="domain" description="SprT-like" evidence="8">
    <location>
        <begin position="13"/>
        <end position="162"/>
    </location>
</feature>
<comment type="similarity">
    <text evidence="2 7">Belongs to the SprT family.</text>
</comment>
<keyword evidence="9" id="KW-0645">Protease</keyword>
<evidence type="ECO:0000256" key="5">
    <source>
        <dbReference type="ARBA" id="ARBA00022723"/>
    </source>
</evidence>
<comment type="caution">
    <text evidence="9">The sequence shown here is derived from an EMBL/GenBank/DDBJ whole genome shotgun (WGS) entry which is preliminary data.</text>
</comment>
<name>A0ABP9SF47_9GAMM</name>
<feature type="active site" evidence="7">
    <location>
        <position position="76"/>
    </location>
</feature>
<dbReference type="EMBL" id="BAABLF010000028">
    <property type="protein sequence ID" value="GAA5194057.1"/>
    <property type="molecule type" value="Genomic_DNA"/>
</dbReference>
<proteinExistence type="inferred from homology"/>
<keyword evidence="10" id="KW-1185">Reference proteome</keyword>
<keyword evidence="6 7" id="KW-0862">Zinc</keyword>
<dbReference type="InterPro" id="IPR035240">
    <property type="entry name" value="SprT_Zn_ribbon"/>
</dbReference>
<dbReference type="GO" id="GO:0008237">
    <property type="term" value="F:metallopeptidase activity"/>
    <property type="evidence" value="ECO:0007669"/>
    <property type="project" value="UniProtKB-KW"/>
</dbReference>
<comment type="cofactor">
    <cofactor evidence="7">
        <name>Zn(2+)</name>
        <dbReference type="ChEBI" id="CHEBI:29105"/>
    </cofactor>
    <text evidence="7">Binds 1 zinc ion.</text>
</comment>
<evidence type="ECO:0000256" key="7">
    <source>
        <dbReference type="HAMAP-Rule" id="MF_00746"/>
    </source>
</evidence>
<evidence type="ECO:0000256" key="1">
    <source>
        <dbReference type="ARBA" id="ARBA00004496"/>
    </source>
</evidence>
<reference evidence="10" key="1">
    <citation type="journal article" date="2019" name="Int. J. Syst. Evol. Microbiol.">
        <title>The Global Catalogue of Microorganisms (GCM) 10K type strain sequencing project: providing services to taxonomists for standard genome sequencing and annotation.</title>
        <authorList>
            <consortium name="The Broad Institute Genomics Platform"/>
            <consortium name="The Broad Institute Genome Sequencing Center for Infectious Disease"/>
            <person name="Wu L."/>
            <person name="Ma J."/>
        </authorList>
    </citation>
    <scope>NUCLEOTIDE SEQUENCE [LARGE SCALE GENOMIC DNA]</scope>
    <source>
        <strain evidence="10">JCM 18720</strain>
    </source>
</reference>
<keyword evidence="4 7" id="KW-0963">Cytoplasm</keyword>
<organism evidence="9 10">
    <name type="scientific">Ferrimonas gelatinilytica</name>
    <dbReference type="NCBI Taxonomy" id="1255257"/>
    <lineage>
        <taxon>Bacteria</taxon>
        <taxon>Pseudomonadati</taxon>
        <taxon>Pseudomonadota</taxon>
        <taxon>Gammaproteobacteria</taxon>
        <taxon>Alteromonadales</taxon>
        <taxon>Ferrimonadaceae</taxon>
        <taxon>Ferrimonas</taxon>
    </lineage>
</organism>
<dbReference type="InterPro" id="IPR023483">
    <property type="entry name" value="Uncharacterised_SprT"/>
</dbReference>
<evidence type="ECO:0000256" key="6">
    <source>
        <dbReference type="ARBA" id="ARBA00022833"/>
    </source>
</evidence>